<comment type="similarity">
    <text evidence="1">Belongs to the LCA5 family.</text>
</comment>
<evidence type="ECO:0000259" key="7">
    <source>
        <dbReference type="Pfam" id="PF15619"/>
    </source>
</evidence>
<keyword evidence="8" id="KW-1185">Reference proteome</keyword>
<feature type="compositionally biased region" description="Polar residues" evidence="6">
    <location>
        <begin position="731"/>
        <end position="756"/>
    </location>
</feature>
<evidence type="ECO:0000313" key="8">
    <source>
        <dbReference type="Proteomes" id="UP001652662"/>
    </source>
</evidence>
<evidence type="ECO:0000256" key="4">
    <source>
        <dbReference type="ARBA" id="ARBA00041402"/>
    </source>
</evidence>
<feature type="region of interest" description="Disordered" evidence="6">
    <location>
        <begin position="442"/>
        <end position="493"/>
    </location>
</feature>
<feature type="region of interest" description="Disordered" evidence="6">
    <location>
        <begin position="53"/>
        <end position="93"/>
    </location>
</feature>
<evidence type="ECO:0000256" key="1">
    <source>
        <dbReference type="ARBA" id="ARBA00010229"/>
    </source>
</evidence>
<dbReference type="RefSeq" id="XP_070453593.1">
    <property type="nucleotide sequence ID" value="XM_070597492.1"/>
</dbReference>
<protein>
    <recommendedName>
        <fullName evidence="3">Lebercilin-like protein</fullName>
    </recommendedName>
    <alternativeName>
        <fullName evidence="4">Leber congenital amaurosis 5-like protein</fullName>
    </alternativeName>
</protein>
<feature type="region of interest" description="Disordered" evidence="6">
    <location>
        <begin position="511"/>
        <end position="619"/>
    </location>
</feature>
<proteinExistence type="inferred from homology"/>
<evidence type="ECO:0000256" key="2">
    <source>
        <dbReference type="ARBA" id="ARBA00023054"/>
    </source>
</evidence>
<dbReference type="InterPro" id="IPR028933">
    <property type="entry name" value="Lebercilin_dom"/>
</dbReference>
<evidence type="ECO:0000256" key="3">
    <source>
        <dbReference type="ARBA" id="ARBA00041189"/>
    </source>
</evidence>
<feature type="compositionally biased region" description="Basic and acidic residues" evidence="6">
    <location>
        <begin position="547"/>
        <end position="567"/>
    </location>
</feature>
<accession>A0ABM4MLM1</accession>
<evidence type="ECO:0000256" key="5">
    <source>
        <dbReference type="SAM" id="Coils"/>
    </source>
</evidence>
<feature type="coiled-coil region" evidence="5">
    <location>
        <begin position="291"/>
        <end position="375"/>
    </location>
</feature>
<reference evidence="9" key="1">
    <citation type="submission" date="2025-08" db="UniProtKB">
        <authorList>
            <consortium name="RefSeq"/>
        </authorList>
    </citation>
    <scope>IDENTIFICATION</scope>
    <source>
        <tissue evidence="9">Blood</tissue>
    </source>
</reference>
<evidence type="ECO:0000256" key="6">
    <source>
        <dbReference type="SAM" id="MobiDB-lite"/>
    </source>
</evidence>
<dbReference type="Pfam" id="PF15619">
    <property type="entry name" value="Lebercilin"/>
    <property type="match status" value="1"/>
</dbReference>
<gene>
    <name evidence="9" type="primary">LCA5L</name>
</gene>
<sequence>MRAARRSQEALRAGFQGDASEPESAGWRCPGAAQSRLLTMSLADAAETHVDERFPGVALENPRRSAELGSHPGTGTGDHPGTSNASDKSMDYSRSQCSCRSSSHYDYSEDFLSEGSETPVNRNYLEKPVVKGKKEEKKKCNVSKISQPKVNRWPCYRVPEYLDFTGILPFILAEESRFESPMKCKDLSQLPKKTVPKSGQKEIPVEKKRSWNAPFLNSQINMTTQRRGVMAHRILSARLHKIKELKNEVADIHRKLEATVIENQFLKQLQLRHLKAIGKYENSQNNLPQIMVKHQNEVKSLRQLLRKSQEKERSISRKLRNTDGELLRTKDALQALQKLSEDKNLEEREELTQRLSILKTKMEANDKQIQSLEQQLRLNRKAFNRQLAIENRKTCAAQTATKTLQMEVKRLQQRLKEKDRELEIKNIYTNRILKNLHEKEDYPKVSSTKSVQADRKSFSLSSVRHQETQKSEDSPSLPAKGKKTTGSIGHKAKSRAVIQEVPHLLSQVAPHVLSDPPSQGDSKRKHEGLSQEEEHWEVEPPLKNTGRQRENKEDQEEKATLVKEELPPKTIQVTPEREGSQEEDTVKEKFKGRLHISDTDERRDKQAAPNSKTSFRQRKHYSFTEAIENLHHGLPASGGPANAGILRYGHSTSRRRGNAQELKLEPAAGGYEPSFGISSRTNAKETTFRDKKSSLMEELFGSGCVLKDEQTGTGGSEETSRSKKMLHLPPSQASASNAFGDSKVTMVNSMKSSSPTEGKRKIII</sequence>
<feature type="region of interest" description="Disordered" evidence="6">
    <location>
        <begin position="1"/>
        <end position="28"/>
    </location>
</feature>
<dbReference type="InterPro" id="IPR026188">
    <property type="entry name" value="Lebercilin-like"/>
</dbReference>
<keyword evidence="2 5" id="KW-0175">Coiled coil</keyword>
<name>A0ABM4MLM1_EQUPR</name>
<organism evidence="8 9">
    <name type="scientific">Equus przewalskii</name>
    <name type="common">Przewalski's horse</name>
    <name type="synonym">Equus caballus przewalskii</name>
    <dbReference type="NCBI Taxonomy" id="9798"/>
    <lineage>
        <taxon>Eukaryota</taxon>
        <taxon>Metazoa</taxon>
        <taxon>Chordata</taxon>
        <taxon>Craniata</taxon>
        <taxon>Vertebrata</taxon>
        <taxon>Euteleostomi</taxon>
        <taxon>Mammalia</taxon>
        <taxon>Eutheria</taxon>
        <taxon>Laurasiatheria</taxon>
        <taxon>Perissodactyla</taxon>
        <taxon>Equidae</taxon>
        <taxon>Equus</taxon>
    </lineage>
</organism>
<feature type="compositionally biased region" description="Basic and acidic residues" evidence="6">
    <location>
        <begin position="521"/>
        <end position="540"/>
    </location>
</feature>
<feature type="compositionally biased region" description="Basic and acidic residues" evidence="6">
    <location>
        <begin position="575"/>
        <end position="606"/>
    </location>
</feature>
<feature type="compositionally biased region" description="Basic and acidic residues" evidence="6">
    <location>
        <begin position="464"/>
        <end position="473"/>
    </location>
</feature>
<dbReference type="PANTHER" id="PTHR16650">
    <property type="entry name" value="C21ORF13-RELATED"/>
    <property type="match status" value="1"/>
</dbReference>
<feature type="domain" description="Lebercilin" evidence="7">
    <location>
        <begin position="231"/>
        <end position="422"/>
    </location>
</feature>
<evidence type="ECO:0000313" key="9">
    <source>
        <dbReference type="RefSeq" id="XP_070453593.1"/>
    </source>
</evidence>
<dbReference type="Proteomes" id="UP001652662">
    <property type="component" value="Chromosome 27"/>
</dbReference>
<dbReference type="PANTHER" id="PTHR16650:SF9">
    <property type="entry name" value="LEBERCILIN-LIKE PROTEIN"/>
    <property type="match status" value="1"/>
</dbReference>
<dbReference type="GeneID" id="103562920"/>
<feature type="region of interest" description="Disordered" evidence="6">
    <location>
        <begin position="706"/>
        <end position="764"/>
    </location>
</feature>